<comment type="subunit">
    <text evidence="3">Homodimer.</text>
</comment>
<feature type="active site" description="Proton acceptor" evidence="9">
    <location>
        <position position="307"/>
    </location>
</feature>
<evidence type="ECO:0000256" key="5">
    <source>
        <dbReference type="ARBA" id="ARBA00022772"/>
    </source>
</evidence>
<keyword evidence="5 9" id="KW-0801">TPQ</keyword>
<keyword evidence="7 11" id="KW-0186">Copper</keyword>
<feature type="active site" description="Schiff-base intermediate with substrate; via topaquinone" evidence="9">
    <location>
        <position position="391"/>
    </location>
</feature>
<proteinExistence type="inferred from homology"/>
<dbReference type="PANTHER" id="PTHR10638:SF92">
    <property type="entry name" value="AMINE OXIDASE"/>
    <property type="match status" value="1"/>
</dbReference>
<dbReference type="EC" id="1.4.3.-" evidence="11"/>
<evidence type="ECO:0000256" key="3">
    <source>
        <dbReference type="ARBA" id="ARBA00011738"/>
    </source>
</evidence>
<dbReference type="Gene3D" id="3.90.1300.10">
    <property type="entry name" value="Amidase signature (AS) domain"/>
    <property type="match status" value="1"/>
</dbReference>
<dbReference type="Pfam" id="PF01179">
    <property type="entry name" value="Cu_amine_oxid"/>
    <property type="match status" value="1"/>
</dbReference>
<accession>A0A3D8R0H3</accession>
<evidence type="ECO:0000256" key="11">
    <source>
        <dbReference type="RuleBase" id="RU000672"/>
    </source>
</evidence>
<comment type="cofactor">
    <cofactor evidence="11">
        <name>Cu cation</name>
        <dbReference type="ChEBI" id="CHEBI:23378"/>
    </cofactor>
    <text evidence="11">Contains 1 topaquinone per subunit.</text>
</comment>
<dbReference type="EMBL" id="PDLM01000010">
    <property type="protein sequence ID" value="RDW67553.1"/>
    <property type="molecule type" value="Genomic_DNA"/>
</dbReference>
<evidence type="ECO:0000256" key="10">
    <source>
        <dbReference type="PIRSR" id="PIRSR600269-51"/>
    </source>
</evidence>
<dbReference type="GO" id="GO:0009308">
    <property type="term" value="P:amine metabolic process"/>
    <property type="evidence" value="ECO:0007669"/>
    <property type="project" value="UniProtKB-UniRule"/>
</dbReference>
<dbReference type="STRING" id="1849047.A0A3D8R0H3"/>
<gene>
    <name evidence="16" type="ORF">BP6252_08949</name>
</gene>
<dbReference type="GO" id="GO:0005507">
    <property type="term" value="F:copper ion binding"/>
    <property type="evidence" value="ECO:0007669"/>
    <property type="project" value="InterPro"/>
</dbReference>
<dbReference type="PROSITE" id="PS01164">
    <property type="entry name" value="COPPER_AMINE_OXID_1"/>
    <property type="match status" value="1"/>
</dbReference>
<keyword evidence="8" id="KW-1015">Disulfide bond</keyword>
<sequence length="1375" mass="151708">MELHPFDPVTPYEIEKTVSILRSAFPQTELRFKLVDINEPIKNSVIPYLEAERLGKPLPQSPPRVIQVLFHRLDNGAFIKALVAVQASKILLLKTLPKEVQGPVDIDEMIDIEQLCLKHPAVLAEIEKMKLPEGYTVCNDPWIYGTDDANESRRLFQCYMYIMEVQHDETNHYSLPCSFSPVFDALSKELVRIDYLPVGTDAAVLPTAPWKVMKAVEYAADLHKIPMRTDLKPYIVNQPEGPSFTTSGNLVTWQKWRFRVGFNSREGMVLHNVTYDGRNVFYRLALSEMAVPYGDPRRPYHRKQAFDVGDVGLGITANQLSLGCDCLGHIKYFDGFRSDSKGNPVLLKNVVCLHEQDGGLQYKHTNYRNSTATVVRNRQLVVQMICTLSNYEYIFAWTFDQAAGIEFEVRATGILSTMPIADGVTVPWGTNVGPGVMAAYHQHMFSLRIDPAIDGYANTVLYEDSVALPVDPDLNPFGTGYTAQENVIAVAGTANTNIEAGRVFKIRNDNIINPISRKPVAYKIVPAPSQMLIMNPDSYNSRRAAFASKPMWITKYQDGELYAAGEFTNQSTQDTGLSSWAERNDAVVNEDIVVWHTFGLTHNPRPEDFPVMPVEKITVGFKPNGFFEKNCALDVPSSKQSINKSTLVEDSCCAGSSYYPDKECILRTGFVPAFPYIFIIFFLYLMMLHNEVVGNVTSINLVGATIDQLSHALATKAITSVELVTLYLRRIAYFDRRGPCLKSTPVLNPDALAEAAEADRQRALGAICGPLHGIPFTVKDSYKAKGLTAAAGSPAFADLIAQDDSFVVAALRKAGAILLGKTNMPPMAIGGVQRGLYGRAESPYNPDYLPAAWHSGSSSGSGVAVASNLCAFGLGEETVSSGRSPASNNGLVAYTPSRGVISIRGNWPLFPLRDTVVPHTRTVRDMLHVLDAIAVEDSDTRGDLWRTQKTVDLACISSVYHGTFLDLAKSGSLAGRRLGVPKMYIDKDNDSYEKISVRPSIISLWQEAAATLATLGATCVEVDFPVVTAYEKGRPGAQDLYDRKMLPEGWNDLEINDMVSAAWEEFLQLNGDPELSTLGDVDPWTIHADPPDAVDTRRKTKAHPGRDSINYQRIVDRAIQGGGSPQTFPQLPEVMEGLERARVELFEDWLRKEGLDGVVFPANADIAPSDSDVDPISSAHAWLNGTVFSNMNHVMRHLGIPSTTVTMGVMEDTGMPVGLTFAGAAYTDRTLLSYAYDYEMVSQKRVEPEFAPPLSHESIKISKMTSDLERRSQFGEIGMLPQMEIFAEGILKRSGDAQVQVDVTLGQCQVPLSHLVLRIYIDGVEIEHVDGKGKTEVSAQVRRAARLASSLVIATVQNVVTGLMAGKMLEVRYKK</sequence>
<dbReference type="InterPro" id="IPR049948">
    <property type="entry name" value="Cu_Am_ox_TPQ-bd"/>
</dbReference>
<dbReference type="NCBIfam" id="NF005127">
    <property type="entry name" value="PRK06565.1"/>
    <property type="match status" value="1"/>
</dbReference>
<evidence type="ECO:0000313" key="16">
    <source>
        <dbReference type="EMBL" id="RDW67553.1"/>
    </source>
</evidence>
<evidence type="ECO:0000256" key="6">
    <source>
        <dbReference type="ARBA" id="ARBA00023002"/>
    </source>
</evidence>
<dbReference type="InterPro" id="IPR015798">
    <property type="entry name" value="Cu_amine_oxidase_C"/>
</dbReference>
<comment type="similarity">
    <text evidence="2 11">Belongs to the copper/topaquinone oxidase family.</text>
</comment>
<feature type="domain" description="Copper amine oxidase N2-terminal" evidence="15">
    <location>
        <begin position="4"/>
        <end position="53"/>
    </location>
</feature>
<evidence type="ECO:0000259" key="14">
    <source>
        <dbReference type="Pfam" id="PF01425"/>
    </source>
</evidence>
<organism evidence="16 17">
    <name type="scientific">Coleophoma cylindrospora</name>
    <dbReference type="NCBI Taxonomy" id="1849047"/>
    <lineage>
        <taxon>Eukaryota</taxon>
        <taxon>Fungi</taxon>
        <taxon>Dikarya</taxon>
        <taxon>Ascomycota</taxon>
        <taxon>Pezizomycotina</taxon>
        <taxon>Leotiomycetes</taxon>
        <taxon>Helotiales</taxon>
        <taxon>Dermateaceae</taxon>
        <taxon>Coleophoma</taxon>
    </lineage>
</organism>
<dbReference type="InterPro" id="IPR016182">
    <property type="entry name" value="Cu_amine_oxidase_N-reg"/>
</dbReference>
<dbReference type="Proteomes" id="UP000256645">
    <property type="component" value="Unassembled WGS sequence"/>
</dbReference>
<evidence type="ECO:0000259" key="13">
    <source>
        <dbReference type="Pfam" id="PF01179"/>
    </source>
</evidence>
<feature type="domain" description="Copper amine oxidase catalytic" evidence="13">
    <location>
        <begin position="236"/>
        <end position="632"/>
    </location>
</feature>
<evidence type="ECO:0000256" key="7">
    <source>
        <dbReference type="ARBA" id="ARBA00023008"/>
    </source>
</evidence>
<dbReference type="InterPro" id="IPR000269">
    <property type="entry name" value="Cu_amine_oxidase"/>
</dbReference>
<comment type="PTM">
    <text evidence="10 11">Topaquinone (TPQ) is generated by copper-dependent autoxidation of a specific tyrosyl residue.</text>
</comment>
<keyword evidence="4 11" id="KW-0479">Metal-binding</keyword>
<evidence type="ECO:0000256" key="8">
    <source>
        <dbReference type="ARBA" id="ARBA00023157"/>
    </source>
</evidence>
<dbReference type="Pfam" id="PF02727">
    <property type="entry name" value="Cu_amine_oxidN2"/>
    <property type="match status" value="1"/>
</dbReference>
<dbReference type="Pfam" id="PF01425">
    <property type="entry name" value="Amidase"/>
    <property type="match status" value="1"/>
</dbReference>
<dbReference type="Gene3D" id="3.10.450.40">
    <property type="match status" value="2"/>
</dbReference>
<dbReference type="OrthoDB" id="5379943at2759"/>
<dbReference type="FunFam" id="2.70.98.20:FF:000001">
    <property type="entry name" value="Amine oxidase"/>
    <property type="match status" value="1"/>
</dbReference>
<keyword evidence="17" id="KW-1185">Reference proteome</keyword>
<evidence type="ECO:0000313" key="17">
    <source>
        <dbReference type="Proteomes" id="UP000256645"/>
    </source>
</evidence>
<dbReference type="InterPro" id="IPR036928">
    <property type="entry name" value="AS_sf"/>
</dbReference>
<name>A0A3D8R0H3_9HELO</name>
<dbReference type="PANTHER" id="PTHR10638">
    <property type="entry name" value="COPPER AMINE OXIDASE"/>
    <property type="match status" value="1"/>
</dbReference>
<evidence type="ECO:0000256" key="4">
    <source>
        <dbReference type="ARBA" id="ARBA00022723"/>
    </source>
</evidence>
<dbReference type="GO" id="GO:0048038">
    <property type="term" value="F:quinone binding"/>
    <property type="evidence" value="ECO:0007669"/>
    <property type="project" value="InterPro"/>
</dbReference>
<evidence type="ECO:0000256" key="1">
    <source>
        <dbReference type="ARBA" id="ARBA00001935"/>
    </source>
</evidence>
<dbReference type="FunFam" id="3.10.450.40:FF:000017">
    <property type="entry name" value="Amine oxidase"/>
    <property type="match status" value="1"/>
</dbReference>
<reference evidence="16 17" key="1">
    <citation type="journal article" date="2018" name="IMA Fungus">
        <title>IMA Genome-F 9: Draft genome sequence of Annulohypoxylon stygium, Aspergillus mulundensis, Berkeleyomyces basicola (syn. Thielaviopsis basicola), Ceratocystis smalleyi, two Cercospora beticola strains, Coleophoma cylindrospora, Fusarium fracticaudum, Phialophora cf. hyalina, and Morchella septimelata.</title>
        <authorList>
            <person name="Wingfield B.D."/>
            <person name="Bills G.F."/>
            <person name="Dong Y."/>
            <person name="Huang W."/>
            <person name="Nel W.J."/>
            <person name="Swalarsk-Parry B.S."/>
            <person name="Vaghefi N."/>
            <person name="Wilken P.M."/>
            <person name="An Z."/>
            <person name="de Beer Z.W."/>
            <person name="De Vos L."/>
            <person name="Chen L."/>
            <person name="Duong T.A."/>
            <person name="Gao Y."/>
            <person name="Hammerbacher A."/>
            <person name="Kikkert J.R."/>
            <person name="Li Y."/>
            <person name="Li H."/>
            <person name="Li K."/>
            <person name="Li Q."/>
            <person name="Liu X."/>
            <person name="Ma X."/>
            <person name="Naidoo K."/>
            <person name="Pethybridge S.J."/>
            <person name="Sun J."/>
            <person name="Steenkamp E.T."/>
            <person name="van der Nest M.A."/>
            <person name="van Wyk S."/>
            <person name="Wingfield M.J."/>
            <person name="Xiong C."/>
            <person name="Yue Q."/>
            <person name="Zhang X."/>
        </authorList>
    </citation>
    <scope>NUCLEOTIDE SEQUENCE [LARGE SCALE GENOMIC DNA]</scope>
    <source>
        <strain evidence="16 17">BP6252</strain>
    </source>
</reference>
<dbReference type="SUPFAM" id="SSF54416">
    <property type="entry name" value="Amine oxidase N-terminal region"/>
    <property type="match status" value="2"/>
</dbReference>
<comment type="cofactor">
    <cofactor evidence="1">
        <name>Cu cation</name>
        <dbReference type="ChEBI" id="CHEBI:23378"/>
    </cofactor>
</comment>
<comment type="caution">
    <text evidence="16">The sequence shown here is derived from an EMBL/GenBank/DDBJ whole genome shotgun (WGS) entry which is preliminary data.</text>
</comment>
<feature type="domain" description="Amidase" evidence="14">
    <location>
        <begin position="722"/>
        <end position="1028"/>
    </location>
</feature>
<dbReference type="Gene3D" id="2.70.98.20">
    <property type="entry name" value="Copper amine oxidase, catalytic domain"/>
    <property type="match status" value="1"/>
</dbReference>
<dbReference type="SUPFAM" id="SSF75304">
    <property type="entry name" value="Amidase signature (AS) enzymes"/>
    <property type="match status" value="1"/>
</dbReference>
<keyword evidence="6 11" id="KW-0560">Oxidoreductase</keyword>
<dbReference type="FunFam" id="3.10.450.40:FF:000011">
    <property type="entry name" value="Amine oxidase"/>
    <property type="match status" value="1"/>
</dbReference>
<evidence type="ECO:0000256" key="12">
    <source>
        <dbReference type="SAM" id="MobiDB-lite"/>
    </source>
</evidence>
<feature type="region of interest" description="Disordered" evidence="12">
    <location>
        <begin position="1080"/>
        <end position="1104"/>
    </location>
</feature>
<dbReference type="InterPro" id="IPR023631">
    <property type="entry name" value="Amidase_dom"/>
</dbReference>
<dbReference type="InterPro" id="IPR015800">
    <property type="entry name" value="Cu_amine_oxidase_N2"/>
</dbReference>
<dbReference type="GO" id="GO:0008131">
    <property type="term" value="F:primary methylamine oxidase activity"/>
    <property type="evidence" value="ECO:0007669"/>
    <property type="project" value="InterPro"/>
</dbReference>
<dbReference type="SUPFAM" id="SSF49998">
    <property type="entry name" value="Amine oxidase catalytic domain"/>
    <property type="match status" value="1"/>
</dbReference>
<evidence type="ECO:0000259" key="15">
    <source>
        <dbReference type="Pfam" id="PF02727"/>
    </source>
</evidence>
<evidence type="ECO:0000256" key="9">
    <source>
        <dbReference type="PIRSR" id="PIRSR600269-50"/>
    </source>
</evidence>
<evidence type="ECO:0000256" key="2">
    <source>
        <dbReference type="ARBA" id="ARBA00007983"/>
    </source>
</evidence>
<protein>
    <recommendedName>
        <fullName evidence="11">Amine oxidase</fullName>
        <ecNumber evidence="11">1.4.3.-</ecNumber>
    </recommendedName>
</protein>
<feature type="modified residue" description="2',4',5'-topaquinone" evidence="10">
    <location>
        <position position="391"/>
    </location>
</feature>
<dbReference type="InterPro" id="IPR036460">
    <property type="entry name" value="Cu_amine_oxidase_C_sf"/>
</dbReference>